<keyword evidence="1" id="KW-0472">Membrane</keyword>
<organism evidence="2 3">
    <name type="scientific">Mycobacterium simiae</name>
    <name type="common">Mycobacterium habana</name>
    <dbReference type="NCBI Taxonomy" id="1784"/>
    <lineage>
        <taxon>Bacteria</taxon>
        <taxon>Bacillati</taxon>
        <taxon>Actinomycetota</taxon>
        <taxon>Actinomycetes</taxon>
        <taxon>Mycobacteriales</taxon>
        <taxon>Mycobacteriaceae</taxon>
        <taxon>Mycobacterium</taxon>
        <taxon>Mycobacterium simiae complex</taxon>
    </lineage>
</organism>
<feature type="transmembrane region" description="Helical" evidence="1">
    <location>
        <begin position="123"/>
        <end position="144"/>
    </location>
</feature>
<feature type="non-terminal residue" evidence="2">
    <location>
        <position position="206"/>
    </location>
</feature>
<name>A0A5B1AYN2_MYCSI</name>
<gene>
    <name evidence="2" type="ORF">F0Q45_26510</name>
</gene>
<reference evidence="2 3" key="1">
    <citation type="submission" date="2019-09" db="EMBL/GenBank/DDBJ databases">
        <title>Report of infection by Mycobacterium simiae a patient suffering from pulmonary tuberculosis.</title>
        <authorList>
            <person name="Mohanty P.S."/>
            <person name="Bansal A.K."/>
            <person name="Singh H."/>
            <person name="Sharma S."/>
            <person name="Patil S.A."/>
            <person name="Upadhaya P."/>
            <person name="Singh P.K."/>
            <person name="Kumar D."/>
            <person name="Kumar S."/>
            <person name="Singh R.K."/>
            <person name="Chaudhary B."/>
        </authorList>
    </citation>
    <scope>NUCLEOTIDE SEQUENCE [LARGE SCALE GENOMIC DNA]</scope>
    <source>
        <strain evidence="2 3">JAL-560-SIM</strain>
    </source>
</reference>
<comment type="caution">
    <text evidence="2">The sequence shown here is derived from an EMBL/GenBank/DDBJ whole genome shotgun (WGS) entry which is preliminary data.</text>
</comment>
<dbReference type="EMBL" id="VTZN01000478">
    <property type="protein sequence ID" value="KAA1241437.1"/>
    <property type="molecule type" value="Genomic_DNA"/>
</dbReference>
<feature type="transmembrane region" description="Helical" evidence="1">
    <location>
        <begin position="150"/>
        <end position="170"/>
    </location>
</feature>
<evidence type="ECO:0000256" key="1">
    <source>
        <dbReference type="SAM" id="Phobius"/>
    </source>
</evidence>
<dbReference type="Proteomes" id="UP000324701">
    <property type="component" value="Unassembled WGS sequence"/>
</dbReference>
<proteinExistence type="predicted"/>
<feature type="transmembrane region" description="Helical" evidence="1">
    <location>
        <begin position="96"/>
        <end position="116"/>
    </location>
</feature>
<feature type="transmembrane region" description="Helical" evidence="1">
    <location>
        <begin position="61"/>
        <end position="90"/>
    </location>
</feature>
<evidence type="ECO:0000313" key="2">
    <source>
        <dbReference type="EMBL" id="KAA1241437.1"/>
    </source>
</evidence>
<protein>
    <submittedName>
        <fullName evidence="2">Uncharacterized protein</fullName>
    </submittedName>
</protein>
<accession>A0A5B1AYN2</accession>
<evidence type="ECO:0000313" key="3">
    <source>
        <dbReference type="Proteomes" id="UP000324701"/>
    </source>
</evidence>
<feature type="transmembrane region" description="Helical" evidence="1">
    <location>
        <begin position="36"/>
        <end position="54"/>
    </location>
</feature>
<dbReference type="AlphaFoldDB" id="A0A5B1AYN2"/>
<keyword evidence="3" id="KW-1185">Reference proteome</keyword>
<sequence length="206" mass="20652">MISTPHTTMAPVLVKPGVGEAGEIATLAGQIALEPWWYYVALALHYVGLVLQGIEALGIAIAFGLAFLGLAAILFIGAMALFFIAIPVVLVYMTEMLGWALLYFGVAVIVLIIEWIWNIIHGIIGIVASWVVPAAVALVSPLGAAVTIPAVASVAGVAGVGAAPASVVAVSSVAPSPGSTSAAAPQARLVSAVQPSPVGAPASVVA</sequence>
<keyword evidence="1" id="KW-0812">Transmembrane</keyword>
<keyword evidence="1" id="KW-1133">Transmembrane helix</keyword>